<keyword evidence="2" id="KW-1133">Transmembrane helix</keyword>
<evidence type="ECO:0000313" key="3">
    <source>
        <dbReference type="EMBL" id="KFM70634.1"/>
    </source>
</evidence>
<evidence type="ECO:0000256" key="2">
    <source>
        <dbReference type="SAM" id="Phobius"/>
    </source>
</evidence>
<evidence type="ECO:0000256" key="1">
    <source>
        <dbReference type="SAM" id="MobiDB-lite"/>
    </source>
</evidence>
<dbReference type="AlphaFoldDB" id="A0A087TZU5"/>
<protein>
    <submittedName>
        <fullName evidence="3">Uncharacterized protein</fullName>
    </submittedName>
</protein>
<feature type="compositionally biased region" description="Basic and acidic residues" evidence="1">
    <location>
        <begin position="376"/>
        <end position="385"/>
    </location>
</feature>
<keyword evidence="2" id="KW-0472">Membrane</keyword>
<dbReference type="OrthoDB" id="6435844at2759"/>
<feature type="transmembrane region" description="Helical" evidence="2">
    <location>
        <begin position="180"/>
        <end position="204"/>
    </location>
</feature>
<feature type="region of interest" description="Disordered" evidence="1">
    <location>
        <begin position="271"/>
        <end position="294"/>
    </location>
</feature>
<dbReference type="Proteomes" id="UP000054359">
    <property type="component" value="Unassembled WGS sequence"/>
</dbReference>
<feature type="compositionally biased region" description="Basic residues" evidence="1">
    <location>
        <begin position="336"/>
        <end position="346"/>
    </location>
</feature>
<dbReference type="EMBL" id="KK117501">
    <property type="protein sequence ID" value="KFM70634.1"/>
    <property type="molecule type" value="Genomic_DNA"/>
</dbReference>
<feature type="region of interest" description="Disordered" evidence="1">
    <location>
        <begin position="307"/>
        <end position="434"/>
    </location>
</feature>
<keyword evidence="2" id="KW-0812">Transmembrane</keyword>
<feature type="compositionally biased region" description="Basic and acidic residues" evidence="1">
    <location>
        <begin position="323"/>
        <end position="335"/>
    </location>
</feature>
<proteinExistence type="predicted"/>
<evidence type="ECO:0000313" key="4">
    <source>
        <dbReference type="Proteomes" id="UP000054359"/>
    </source>
</evidence>
<reference evidence="3 4" key="1">
    <citation type="submission" date="2013-11" db="EMBL/GenBank/DDBJ databases">
        <title>Genome sequencing of Stegodyphus mimosarum.</title>
        <authorList>
            <person name="Bechsgaard J."/>
        </authorList>
    </citation>
    <scope>NUCLEOTIDE SEQUENCE [LARGE SCALE GENOMIC DNA]</scope>
</reference>
<name>A0A087TZU5_STEMI</name>
<feature type="non-terminal residue" evidence="3">
    <location>
        <position position="501"/>
    </location>
</feature>
<dbReference type="OMA" id="MEIRFAN"/>
<feature type="compositionally biased region" description="Low complexity" evidence="1">
    <location>
        <begin position="389"/>
        <end position="402"/>
    </location>
</feature>
<accession>A0A087TZU5</accession>
<sequence length="501" mass="55348">MVSVLAVSSFTGFNNSKNITAGIGISGTSKNEWPYSTVGTWPQPTMDTELFKDNHYWVLSVLEAPMKDLPENFSHTMEIRFANAYSEAFRRRTEKKGSNEPEDMIIVKILSLTNDLLLRQLEIIYVVEKGGSLVPATIASEYLSSLRYEQLREFLGHHAIVKARPYQPDKETEAKPLGSLIPVTAIICGILGGLLLILCCLILYCRCCRPKPAPSSPASSASGSLQRSLSKYGQHNRKHMFQEMAHHLTTEMATQMKQGSAAHELYYPEKRAPSGRSLPALPIKGSPEDEPSARGYEKSMKILKILENKDAATSPIPGKHSRGMRDTDESPLEKKKQPKPKKRRKSKESLDQRTEEKKSSSLRPVPSLPKPSSKMEVSDAQKETESPDSGTSSRQFSSPPSSDKGGEETGSDGSNAELLPPLQDLISRSKSECEAATAETHLHLSRVRQRISDLLDDAFALAGGRKLYGSLRSKKIDPATDIFPRFASMRSQSATEEQIAS</sequence>
<gene>
    <name evidence="3" type="ORF">X975_17817</name>
</gene>
<keyword evidence="4" id="KW-1185">Reference proteome</keyword>
<feature type="compositionally biased region" description="Basic and acidic residues" evidence="1">
    <location>
        <begin position="347"/>
        <end position="359"/>
    </location>
</feature>
<organism evidence="3 4">
    <name type="scientific">Stegodyphus mimosarum</name>
    <name type="common">African social velvet spider</name>
    <dbReference type="NCBI Taxonomy" id="407821"/>
    <lineage>
        <taxon>Eukaryota</taxon>
        <taxon>Metazoa</taxon>
        <taxon>Ecdysozoa</taxon>
        <taxon>Arthropoda</taxon>
        <taxon>Chelicerata</taxon>
        <taxon>Arachnida</taxon>
        <taxon>Araneae</taxon>
        <taxon>Araneomorphae</taxon>
        <taxon>Entelegynae</taxon>
        <taxon>Eresoidea</taxon>
        <taxon>Eresidae</taxon>
        <taxon>Stegodyphus</taxon>
    </lineage>
</organism>